<evidence type="ECO:0000256" key="1">
    <source>
        <dbReference type="SAM" id="MobiDB-lite"/>
    </source>
</evidence>
<gene>
    <name evidence="2" type="ORF">SAMN04487996_107115</name>
</gene>
<dbReference type="EMBL" id="FNAN01000007">
    <property type="protein sequence ID" value="SDE82867.1"/>
    <property type="molecule type" value="Genomic_DNA"/>
</dbReference>
<dbReference type="Pfam" id="PF04860">
    <property type="entry name" value="Phage_portal"/>
    <property type="match status" value="1"/>
</dbReference>
<dbReference type="InterPro" id="IPR006944">
    <property type="entry name" value="Phage/GTA_portal"/>
</dbReference>
<dbReference type="Proteomes" id="UP000198748">
    <property type="component" value="Unassembled WGS sequence"/>
</dbReference>
<reference evidence="3" key="1">
    <citation type="submission" date="2016-10" db="EMBL/GenBank/DDBJ databases">
        <authorList>
            <person name="Varghese N."/>
            <person name="Submissions S."/>
        </authorList>
    </citation>
    <scope>NUCLEOTIDE SEQUENCE [LARGE SCALE GENOMIC DNA]</scope>
    <source>
        <strain evidence="3">DSM 25329</strain>
    </source>
</reference>
<sequence length="417" mass="46966">MDDADVFLKKLGLDSLRVHVTATNAMGIATFYGCVKFISNQISSLPYNVYRSNGKHGAKKQYDHPLNYVLETRFNKNMGPLVARRSMLLNCLVHGWSVSEIKRDNNRRTIEIIPYPCSEVYILHDRTSDSYFFEIPHLNKRLSQDDVVFLKDLDFDGAKGTSIISWQSRTIEIDLTTRQHAQQFFANRTFMGGFLEHPAIANVKDETAAKEIKDRVNDALLEDGLAILPPNVKYHSMGMSPNDSRLLEIFNMSSKDIAKIWNLSLAMIGDTEVQSSWGTGVEAMYIILTNSVLIPIARQIEEEINYKCFRTDELRGGFYTSHNFKGLLRGDFKTQSEHLYRMVTGGIYMPDEGRAYDDKGPLPKGTGARAYMNGSMTPLDLIDEVKLQKSKNSKKNGAADGRELSSSGSERSEGDAE</sequence>
<dbReference type="AlphaFoldDB" id="A0A1G7G448"/>
<organism evidence="2 3">
    <name type="scientific">Dyadobacter soli</name>
    <dbReference type="NCBI Taxonomy" id="659014"/>
    <lineage>
        <taxon>Bacteria</taxon>
        <taxon>Pseudomonadati</taxon>
        <taxon>Bacteroidota</taxon>
        <taxon>Cytophagia</taxon>
        <taxon>Cytophagales</taxon>
        <taxon>Spirosomataceae</taxon>
        <taxon>Dyadobacter</taxon>
    </lineage>
</organism>
<evidence type="ECO:0000313" key="2">
    <source>
        <dbReference type="EMBL" id="SDE82867.1"/>
    </source>
</evidence>
<feature type="region of interest" description="Disordered" evidence="1">
    <location>
        <begin position="383"/>
        <end position="417"/>
    </location>
</feature>
<dbReference type="InterPro" id="IPR006427">
    <property type="entry name" value="Portal_HK97"/>
</dbReference>
<accession>A0A1G7G448</accession>
<dbReference type="NCBIfam" id="TIGR01537">
    <property type="entry name" value="portal_HK97"/>
    <property type="match status" value="1"/>
</dbReference>
<evidence type="ECO:0000313" key="3">
    <source>
        <dbReference type="Proteomes" id="UP000198748"/>
    </source>
</evidence>
<keyword evidence="3" id="KW-1185">Reference proteome</keyword>
<name>A0A1G7G448_9BACT</name>
<proteinExistence type="predicted"/>
<dbReference type="STRING" id="659014.SAMN04487996_107115"/>
<protein>
    <submittedName>
        <fullName evidence="2">Phage portal protein, HK97 family</fullName>
    </submittedName>
</protein>